<protein>
    <submittedName>
        <fullName evidence="11">(rape) hypothetical protein</fullName>
    </submittedName>
</protein>
<dbReference type="InterPro" id="IPR046959">
    <property type="entry name" value="PRK1-6/SRF4-like"/>
</dbReference>
<dbReference type="PANTHER" id="PTHR48007:SF19">
    <property type="entry name" value="POLLEN RECEPTOR-LIKE KINASE 5"/>
    <property type="match status" value="1"/>
</dbReference>
<dbReference type="InterPro" id="IPR001611">
    <property type="entry name" value="Leu-rich_rpt"/>
</dbReference>
<evidence type="ECO:0000256" key="7">
    <source>
        <dbReference type="ARBA" id="ARBA00022989"/>
    </source>
</evidence>
<evidence type="ECO:0000256" key="5">
    <source>
        <dbReference type="ARBA" id="ARBA00022741"/>
    </source>
</evidence>
<dbReference type="EMBL" id="HG994367">
    <property type="protein sequence ID" value="CAF1712237.1"/>
    <property type="molecule type" value="Genomic_DNA"/>
</dbReference>
<keyword evidence="4" id="KW-0677">Repeat</keyword>
<dbReference type="SUPFAM" id="SSF56112">
    <property type="entry name" value="Protein kinase-like (PK-like)"/>
    <property type="match status" value="1"/>
</dbReference>
<comment type="subcellular location">
    <subcellularLocation>
        <location evidence="1">Membrane</location>
    </subcellularLocation>
</comment>
<dbReference type="Pfam" id="PF13855">
    <property type="entry name" value="LRR_8"/>
    <property type="match status" value="1"/>
</dbReference>
<evidence type="ECO:0000313" key="11">
    <source>
        <dbReference type="EMBL" id="CAF1712237.1"/>
    </source>
</evidence>
<keyword evidence="3 9" id="KW-0812">Transmembrane</keyword>
<dbReference type="InterPro" id="IPR032675">
    <property type="entry name" value="LRR_dom_sf"/>
</dbReference>
<dbReference type="GO" id="GO:0005524">
    <property type="term" value="F:ATP binding"/>
    <property type="evidence" value="ECO:0007669"/>
    <property type="project" value="UniProtKB-KW"/>
</dbReference>
<evidence type="ECO:0000256" key="6">
    <source>
        <dbReference type="ARBA" id="ARBA00022840"/>
    </source>
</evidence>
<evidence type="ECO:0000256" key="2">
    <source>
        <dbReference type="ARBA" id="ARBA00022614"/>
    </source>
</evidence>
<evidence type="ECO:0000256" key="4">
    <source>
        <dbReference type="ARBA" id="ARBA00022737"/>
    </source>
</evidence>
<dbReference type="Pfam" id="PF08263">
    <property type="entry name" value="LRRNT_2"/>
    <property type="match status" value="1"/>
</dbReference>
<feature type="transmembrane region" description="Helical" evidence="9">
    <location>
        <begin position="271"/>
        <end position="292"/>
    </location>
</feature>
<sequence>MRTWENPVTLACNTAFRKTLPSCTLLVIFIAVLCPVVMSQMVVPDSDADCLLRFKDTLANGSGFNSWDPFTSPCRGNDANWFGVLCTNFVYGLQLEGMSLTGKLDLEPLVPMKNLRTISFMNNDFIGPMPQVNRLTSMRSLYLSNNRFSGEIPADAFQNMPHLKKIFLANNAFRGAIPASLTSLPRLIEVRLNGNQFQGHIPYFKQEDLKLASFENNDLDGPIPESLQNMDPGSFAGNKDLCGPPLNPCSIDPRSHPSPPQGKKSESFNTIAIVLISIGIILVIIALVICFIQSRRRNCLSDYPSAGKERVESYTYHEPEINKINKPAESVVNHARRGSMPDPAGRLLFVRDDVKRFGLQDLLRASAEVLGCGTFGASYKAAISSGQTLVVKRYKHMNNVGRDEFHEHMRRLGRLNHPNLLPLVAYYYRREEKLLVTQLMANSSLASHLHGYDPGMSLVTWVNDMVKEKKTGDVFDKEMKGKKNCKAEMISLLKIGLRCCEEEEERRMEMREAVEMIEMLREGEPHDEFGSMDHRKSGYEV</sequence>
<keyword evidence="2" id="KW-0433">Leucine-rich repeat</keyword>
<evidence type="ECO:0000256" key="1">
    <source>
        <dbReference type="ARBA" id="ARBA00004370"/>
    </source>
</evidence>
<dbReference type="FunFam" id="3.80.10.10:FF:001609">
    <property type="entry name" value="Pollen receptor-like kinase 4"/>
    <property type="match status" value="1"/>
</dbReference>
<dbReference type="PANTHER" id="PTHR48007">
    <property type="entry name" value="LEUCINE-RICH REPEAT RECEPTOR-LIKE PROTEIN KINASE PXC1"/>
    <property type="match status" value="1"/>
</dbReference>
<keyword evidence="6" id="KW-0067">ATP-binding</keyword>
<organism evidence="11">
    <name type="scientific">Brassica napus</name>
    <name type="common">Rape</name>
    <dbReference type="NCBI Taxonomy" id="3708"/>
    <lineage>
        <taxon>Eukaryota</taxon>
        <taxon>Viridiplantae</taxon>
        <taxon>Streptophyta</taxon>
        <taxon>Embryophyta</taxon>
        <taxon>Tracheophyta</taxon>
        <taxon>Spermatophyta</taxon>
        <taxon>Magnoliopsida</taxon>
        <taxon>eudicotyledons</taxon>
        <taxon>Gunneridae</taxon>
        <taxon>Pentapetalae</taxon>
        <taxon>rosids</taxon>
        <taxon>malvids</taxon>
        <taxon>Brassicales</taxon>
        <taxon>Brassicaceae</taxon>
        <taxon>Brassiceae</taxon>
        <taxon>Brassica</taxon>
    </lineage>
</organism>
<proteinExistence type="predicted"/>
<feature type="domain" description="Protein kinase" evidence="10">
    <location>
        <begin position="364"/>
        <end position="541"/>
    </location>
</feature>
<dbReference type="SMART" id="SM00219">
    <property type="entry name" value="TyrKc"/>
    <property type="match status" value="1"/>
</dbReference>
<evidence type="ECO:0000256" key="3">
    <source>
        <dbReference type="ARBA" id="ARBA00022692"/>
    </source>
</evidence>
<name>A0A816IVQ7_BRANA</name>
<keyword evidence="5" id="KW-0547">Nucleotide-binding</keyword>
<dbReference type="Gene3D" id="1.10.510.10">
    <property type="entry name" value="Transferase(Phosphotransferase) domain 1"/>
    <property type="match status" value="1"/>
</dbReference>
<dbReference type="AlphaFoldDB" id="A0A816IVQ7"/>
<dbReference type="SUPFAM" id="SSF52058">
    <property type="entry name" value="L domain-like"/>
    <property type="match status" value="1"/>
</dbReference>
<dbReference type="GO" id="GO:0016020">
    <property type="term" value="C:membrane"/>
    <property type="evidence" value="ECO:0007669"/>
    <property type="project" value="UniProtKB-SubCell"/>
</dbReference>
<accession>A0A816IVQ7</accession>
<dbReference type="InterPro" id="IPR020635">
    <property type="entry name" value="Tyr_kinase_cat_dom"/>
</dbReference>
<dbReference type="InterPro" id="IPR013210">
    <property type="entry name" value="LRR_N_plant-typ"/>
</dbReference>
<dbReference type="InterPro" id="IPR001245">
    <property type="entry name" value="Ser-Thr/Tyr_kinase_cat_dom"/>
</dbReference>
<gene>
    <name evidence="11" type="ORF">DARMORV10_C03P89700.1</name>
</gene>
<evidence type="ECO:0000256" key="9">
    <source>
        <dbReference type="SAM" id="Phobius"/>
    </source>
</evidence>
<dbReference type="PROSITE" id="PS50011">
    <property type="entry name" value="PROTEIN_KINASE_DOM"/>
    <property type="match status" value="1"/>
</dbReference>
<dbReference type="Proteomes" id="UP001295469">
    <property type="component" value="Chromosome C03"/>
</dbReference>
<dbReference type="Gene3D" id="3.30.200.20">
    <property type="entry name" value="Phosphorylase Kinase, domain 1"/>
    <property type="match status" value="1"/>
</dbReference>
<evidence type="ECO:0000259" key="10">
    <source>
        <dbReference type="PROSITE" id="PS50011"/>
    </source>
</evidence>
<dbReference type="GO" id="GO:0004713">
    <property type="term" value="F:protein tyrosine kinase activity"/>
    <property type="evidence" value="ECO:0007669"/>
    <property type="project" value="InterPro"/>
</dbReference>
<evidence type="ECO:0000256" key="8">
    <source>
        <dbReference type="ARBA" id="ARBA00023136"/>
    </source>
</evidence>
<dbReference type="InterPro" id="IPR000719">
    <property type="entry name" value="Prot_kinase_dom"/>
</dbReference>
<dbReference type="Gene3D" id="3.80.10.10">
    <property type="entry name" value="Ribonuclease Inhibitor"/>
    <property type="match status" value="2"/>
</dbReference>
<dbReference type="FunFam" id="3.30.200.20:FF:000307">
    <property type="entry name" value="pollen receptor-like kinase 1"/>
    <property type="match status" value="1"/>
</dbReference>
<dbReference type="Pfam" id="PF07714">
    <property type="entry name" value="PK_Tyr_Ser-Thr"/>
    <property type="match status" value="1"/>
</dbReference>
<keyword evidence="8 9" id="KW-0472">Membrane</keyword>
<reference evidence="11" key="1">
    <citation type="submission" date="2021-01" db="EMBL/GenBank/DDBJ databases">
        <authorList>
            <consortium name="Genoscope - CEA"/>
            <person name="William W."/>
        </authorList>
    </citation>
    <scope>NUCLEOTIDE SEQUENCE</scope>
</reference>
<dbReference type="InterPro" id="IPR011009">
    <property type="entry name" value="Kinase-like_dom_sf"/>
</dbReference>
<keyword evidence="7 9" id="KW-1133">Transmembrane helix</keyword>